<dbReference type="SUPFAM" id="SSF88946">
    <property type="entry name" value="Sigma2 domain of RNA polymerase sigma factors"/>
    <property type="match status" value="1"/>
</dbReference>
<sequence length="479" mass="55744">MPQAERKNPCTQPSAITKTESSAEPDRISRRQPEQGEDEIRRPSTSGGMEDHLRLYLRQTPHRLLSREQEADICRRVEAAEEQIRQHLYRFGSTAHAHLQLVRRLLAREERLDHVVATAKLERRERYLGVLAKLAARFEKTATLCDQHYADYLTHRGHPEAAQFAQAFLQVRQKLAALYPKFFFKMSAFEASAKTAEEVCRTTTVTDEQVMRNLQAEMWLNPSELNVELQEMKRWQRKALEARTEMVECNLRLVVSIAREYQNRGQPFLDLIQEGNIGLMRAVERFEYRRGYKFATCATWWIRQAISRSIANQARTIRIPTHMIDLLAKLIRVQRQMTQESGRDPTAEDLAGELHLPLRRVRALLKMAEEPISIHTPVGEEGGSRLGDFIEDHSVEDPSKQAAVAMLREKINAVLHTLTEREREILEQRFGLIDGRERTLEEIGRHFKVTRERVRQIEAKALRKMRHPERRRQLQGLST</sequence>
<dbReference type="FunFam" id="1.10.601.10:FF:000001">
    <property type="entry name" value="RNA polymerase sigma factor SigA"/>
    <property type="match status" value="1"/>
</dbReference>
<evidence type="ECO:0000259" key="7">
    <source>
        <dbReference type="PROSITE" id="PS00715"/>
    </source>
</evidence>
<dbReference type="Proteomes" id="UP000005824">
    <property type="component" value="Unassembled WGS sequence"/>
</dbReference>
<keyword evidence="2 5" id="KW-0731">Sigma factor</keyword>
<dbReference type="InterPro" id="IPR050239">
    <property type="entry name" value="Sigma-70_RNA_pol_init_factors"/>
</dbReference>
<comment type="similarity">
    <text evidence="5">Belongs to the sigma-70 factor family.</text>
</comment>
<keyword evidence="1 5" id="KW-0805">Transcription regulation</keyword>
<dbReference type="SUPFAM" id="SSF88659">
    <property type="entry name" value="Sigma3 and sigma4 domains of RNA polymerase sigma factors"/>
    <property type="match status" value="2"/>
</dbReference>
<dbReference type="PROSITE" id="PS00715">
    <property type="entry name" value="SIGMA70_1"/>
    <property type="match status" value="1"/>
</dbReference>
<evidence type="ECO:0000313" key="9">
    <source>
        <dbReference type="EMBL" id="EDY16061.1"/>
    </source>
</evidence>
<dbReference type="InterPro" id="IPR007630">
    <property type="entry name" value="RNA_pol_sigma70_r4"/>
</dbReference>
<keyword evidence="3 5" id="KW-0238">DNA-binding</keyword>
<dbReference type="InterPro" id="IPR036388">
    <property type="entry name" value="WH-like_DNA-bd_sf"/>
</dbReference>
<dbReference type="CDD" id="cd06171">
    <property type="entry name" value="Sigma70_r4"/>
    <property type="match status" value="1"/>
</dbReference>
<dbReference type="NCBIfam" id="TIGR02937">
    <property type="entry name" value="sigma70-ECF"/>
    <property type="match status" value="1"/>
</dbReference>
<name>B4DC14_9BACT</name>
<comment type="caution">
    <text evidence="9">The sequence shown here is derived from an EMBL/GenBank/DDBJ whole genome shotgun (WGS) entry which is preliminary data.</text>
</comment>
<evidence type="ECO:0000256" key="5">
    <source>
        <dbReference type="RuleBase" id="RU362124"/>
    </source>
</evidence>
<dbReference type="InParanoid" id="B4DC14"/>
<proteinExistence type="inferred from homology"/>
<dbReference type="GO" id="GO:0006352">
    <property type="term" value="P:DNA-templated transcription initiation"/>
    <property type="evidence" value="ECO:0007669"/>
    <property type="project" value="InterPro"/>
</dbReference>
<evidence type="ECO:0000256" key="6">
    <source>
        <dbReference type="SAM" id="MobiDB-lite"/>
    </source>
</evidence>
<gene>
    <name evidence="9" type="ORF">CfE428DRAFT_6455</name>
</gene>
<dbReference type="InterPro" id="IPR007624">
    <property type="entry name" value="RNA_pol_sigma70_r3"/>
</dbReference>
<evidence type="ECO:0000256" key="3">
    <source>
        <dbReference type="ARBA" id="ARBA00023125"/>
    </source>
</evidence>
<dbReference type="Gene3D" id="1.10.601.10">
    <property type="entry name" value="RNA Polymerase Primary Sigma Factor"/>
    <property type="match status" value="1"/>
</dbReference>
<comment type="function">
    <text evidence="5">Sigma factors are initiation factors that promote the attachment of RNA polymerase to specific initiation sites and are then released.</text>
</comment>
<evidence type="ECO:0000259" key="8">
    <source>
        <dbReference type="PROSITE" id="PS00716"/>
    </source>
</evidence>
<evidence type="ECO:0000256" key="1">
    <source>
        <dbReference type="ARBA" id="ARBA00023015"/>
    </source>
</evidence>
<dbReference type="Pfam" id="PF04542">
    <property type="entry name" value="Sigma70_r2"/>
    <property type="match status" value="1"/>
</dbReference>
<feature type="compositionally biased region" description="Basic and acidic residues" evidence="6">
    <location>
        <begin position="24"/>
        <end position="42"/>
    </location>
</feature>
<evidence type="ECO:0000256" key="2">
    <source>
        <dbReference type="ARBA" id="ARBA00023082"/>
    </source>
</evidence>
<protein>
    <recommendedName>
        <fullName evidence="5">RNA polymerase sigma factor</fullName>
    </recommendedName>
</protein>
<feature type="compositionally biased region" description="Polar residues" evidence="6">
    <location>
        <begin position="9"/>
        <end position="22"/>
    </location>
</feature>
<evidence type="ECO:0000313" key="10">
    <source>
        <dbReference type="Proteomes" id="UP000005824"/>
    </source>
</evidence>
<dbReference type="Pfam" id="PF04545">
    <property type="entry name" value="Sigma70_r4"/>
    <property type="match status" value="1"/>
</dbReference>
<dbReference type="AlphaFoldDB" id="B4DC14"/>
<organism evidence="9 10">
    <name type="scientific">Chthoniobacter flavus Ellin428</name>
    <dbReference type="NCBI Taxonomy" id="497964"/>
    <lineage>
        <taxon>Bacteria</taxon>
        <taxon>Pseudomonadati</taxon>
        <taxon>Verrucomicrobiota</taxon>
        <taxon>Spartobacteria</taxon>
        <taxon>Chthoniobacterales</taxon>
        <taxon>Chthoniobacteraceae</taxon>
        <taxon>Chthoniobacter</taxon>
    </lineage>
</organism>
<dbReference type="InterPro" id="IPR007627">
    <property type="entry name" value="RNA_pol_sigma70_r2"/>
</dbReference>
<dbReference type="RefSeq" id="WP_006983772.1">
    <property type="nucleotide sequence ID" value="NZ_ABVL01000042.1"/>
</dbReference>
<dbReference type="FunCoup" id="B4DC14">
    <property type="interactions" value="318"/>
</dbReference>
<feature type="domain" description="RNA polymerase sigma-70" evidence="8">
    <location>
        <begin position="439"/>
        <end position="465"/>
    </location>
</feature>
<dbReference type="InterPro" id="IPR000943">
    <property type="entry name" value="RNA_pol_sigma70"/>
</dbReference>
<accession>B4DC14</accession>
<dbReference type="GO" id="GO:0003677">
    <property type="term" value="F:DNA binding"/>
    <property type="evidence" value="ECO:0007669"/>
    <property type="project" value="UniProtKB-KW"/>
</dbReference>
<dbReference type="PANTHER" id="PTHR30603:SF60">
    <property type="entry name" value="RNA POLYMERASE SIGMA FACTOR RPOD"/>
    <property type="match status" value="1"/>
</dbReference>
<feature type="region of interest" description="Disordered" evidence="6">
    <location>
        <begin position="1"/>
        <end position="52"/>
    </location>
</feature>
<dbReference type="PROSITE" id="PS00716">
    <property type="entry name" value="SIGMA70_2"/>
    <property type="match status" value="1"/>
</dbReference>
<feature type="domain" description="RNA polymerase sigma-70" evidence="7">
    <location>
        <begin position="270"/>
        <end position="283"/>
    </location>
</feature>
<dbReference type="InterPro" id="IPR014284">
    <property type="entry name" value="RNA_pol_sigma-70_dom"/>
</dbReference>
<reference evidence="9 10" key="1">
    <citation type="journal article" date="2011" name="J. Bacteriol.">
        <title>Genome sequence of Chthoniobacter flavus Ellin428, an aerobic heterotrophic soil bacterium.</title>
        <authorList>
            <person name="Kant R."/>
            <person name="van Passel M.W."/>
            <person name="Palva A."/>
            <person name="Lucas S."/>
            <person name="Lapidus A."/>
            <person name="Glavina Del Rio T."/>
            <person name="Dalin E."/>
            <person name="Tice H."/>
            <person name="Bruce D."/>
            <person name="Goodwin L."/>
            <person name="Pitluck S."/>
            <person name="Larimer F.W."/>
            <person name="Land M.L."/>
            <person name="Hauser L."/>
            <person name="Sangwan P."/>
            <person name="de Vos W.M."/>
            <person name="Janssen P.H."/>
            <person name="Smidt H."/>
        </authorList>
    </citation>
    <scope>NUCLEOTIDE SEQUENCE [LARGE SCALE GENOMIC DNA]</scope>
    <source>
        <strain evidence="9 10">Ellin428</strain>
    </source>
</reference>
<dbReference type="PRINTS" id="PR00046">
    <property type="entry name" value="SIGMA70FCT"/>
</dbReference>
<dbReference type="eggNOG" id="COG0568">
    <property type="taxonomic scope" value="Bacteria"/>
</dbReference>
<evidence type="ECO:0000256" key="4">
    <source>
        <dbReference type="ARBA" id="ARBA00023163"/>
    </source>
</evidence>
<keyword evidence="4 5" id="KW-0804">Transcription</keyword>
<dbReference type="EMBL" id="ABVL01000042">
    <property type="protein sequence ID" value="EDY16061.1"/>
    <property type="molecule type" value="Genomic_DNA"/>
</dbReference>
<dbReference type="Gene3D" id="1.10.10.10">
    <property type="entry name" value="Winged helix-like DNA-binding domain superfamily/Winged helix DNA-binding domain"/>
    <property type="match status" value="2"/>
</dbReference>
<keyword evidence="10" id="KW-1185">Reference proteome</keyword>
<dbReference type="STRING" id="497964.CfE428DRAFT_6455"/>
<dbReference type="Pfam" id="PF04539">
    <property type="entry name" value="Sigma70_r3"/>
    <property type="match status" value="1"/>
</dbReference>
<dbReference type="PANTHER" id="PTHR30603">
    <property type="entry name" value="RNA POLYMERASE SIGMA FACTOR RPO"/>
    <property type="match status" value="1"/>
</dbReference>
<dbReference type="GO" id="GO:0016987">
    <property type="term" value="F:sigma factor activity"/>
    <property type="evidence" value="ECO:0007669"/>
    <property type="project" value="UniProtKB-KW"/>
</dbReference>
<dbReference type="InterPro" id="IPR013324">
    <property type="entry name" value="RNA_pol_sigma_r3/r4-like"/>
</dbReference>
<dbReference type="InterPro" id="IPR013325">
    <property type="entry name" value="RNA_pol_sigma_r2"/>
</dbReference>